<name>A0AA92XCR1_9HYPH</name>
<accession>A0AA92XCR1</accession>
<proteinExistence type="predicted"/>
<sequence length="76" mass="8522">MFKAGLLLVMQCQARDRAFANRARHPDDGQADISWTDSIVLPVARLQLTLRQPALVTRFFLKLSYLPNPAASVRSP</sequence>
<evidence type="ECO:0000313" key="2">
    <source>
        <dbReference type="Proteomes" id="UP000275530"/>
    </source>
</evidence>
<evidence type="ECO:0000313" key="1">
    <source>
        <dbReference type="EMBL" id="RJT31021.1"/>
    </source>
</evidence>
<dbReference type="Proteomes" id="UP000275530">
    <property type="component" value="Unassembled WGS sequence"/>
</dbReference>
<organism evidence="1 2">
    <name type="scientific">Mesorhizobium jarvisii</name>
    <dbReference type="NCBI Taxonomy" id="1777867"/>
    <lineage>
        <taxon>Bacteria</taxon>
        <taxon>Pseudomonadati</taxon>
        <taxon>Pseudomonadota</taxon>
        <taxon>Alphaproteobacteria</taxon>
        <taxon>Hyphomicrobiales</taxon>
        <taxon>Phyllobacteriaceae</taxon>
        <taxon>Mesorhizobium</taxon>
    </lineage>
</organism>
<protein>
    <submittedName>
        <fullName evidence="1">Uncharacterized protein</fullName>
    </submittedName>
</protein>
<keyword evidence="2" id="KW-1185">Reference proteome</keyword>
<comment type="caution">
    <text evidence="1">The sequence shown here is derived from an EMBL/GenBank/DDBJ whole genome shotgun (WGS) entry which is preliminary data.</text>
</comment>
<gene>
    <name evidence="1" type="ORF">D3242_22395</name>
</gene>
<reference evidence="1 2" key="1">
    <citation type="submission" date="2018-09" db="EMBL/GenBank/DDBJ databases">
        <title>Mesorhizobium carmichaelinearum sp. nov. isolated from Carmichaelinea spp. root nodules in New Zealand.</title>
        <authorList>
            <person name="De Meyer S.E."/>
        </authorList>
    </citation>
    <scope>NUCLEOTIDE SEQUENCE [LARGE SCALE GENOMIC DNA]</scope>
    <source>
        <strain evidence="1 2">LMG 28313</strain>
    </source>
</reference>
<dbReference type="EMBL" id="QZXA01000009">
    <property type="protein sequence ID" value="RJT31021.1"/>
    <property type="molecule type" value="Genomic_DNA"/>
</dbReference>
<dbReference type="AlphaFoldDB" id="A0AA92XCR1"/>